<feature type="domain" description="Epoxide hydrolase N-terminal" evidence="8">
    <location>
        <begin position="3"/>
        <end position="108"/>
    </location>
</feature>
<dbReference type="GO" id="GO:0097176">
    <property type="term" value="P:epoxide metabolic process"/>
    <property type="evidence" value="ECO:0007669"/>
    <property type="project" value="TreeGrafter"/>
</dbReference>
<keyword evidence="6" id="KW-0256">Endoplasmic reticulum</keyword>
<comment type="catalytic activity">
    <reaction evidence="6">
        <text>cis-stilbene oxide + H2O = (1R,2R)-hydrobenzoin</text>
        <dbReference type="Rhea" id="RHEA:23900"/>
        <dbReference type="ChEBI" id="CHEBI:15377"/>
        <dbReference type="ChEBI" id="CHEBI:50004"/>
        <dbReference type="ChEBI" id="CHEBI:50014"/>
        <dbReference type="EC" id="3.3.2.9"/>
    </reaction>
</comment>
<dbReference type="Pfam" id="PF06441">
    <property type="entry name" value="EHN"/>
    <property type="match status" value="1"/>
</dbReference>
<keyword evidence="10" id="KW-1185">Reference proteome</keyword>
<dbReference type="InterPro" id="IPR016292">
    <property type="entry name" value="Epoxide_hydrolase"/>
</dbReference>
<dbReference type="PANTHER" id="PTHR21661:SF35">
    <property type="entry name" value="EPOXIDE HYDROLASE"/>
    <property type="match status" value="1"/>
</dbReference>
<dbReference type="EC" id="3.3.2.9" evidence="6"/>
<comment type="subcellular location">
    <subcellularLocation>
        <location evidence="6">Endoplasmic reticulum membrane</location>
    </subcellularLocation>
    <subcellularLocation>
        <location evidence="2">Microsome membrane</location>
        <topology evidence="2">Single-pass membrane protein</topology>
    </subcellularLocation>
</comment>
<comment type="catalytic activity">
    <reaction evidence="1 6">
        <text>1-(4-methoxyphenyl)-N-methyl-N-[(3-methyloxetan-3-yl)methyl]methanamine + H2O = 2-{[(4-methoxybenzyl)(methyl)amino]methyl}-2-methylpropane-1,3-diol</text>
        <dbReference type="Rhea" id="RHEA:55764"/>
        <dbReference type="ChEBI" id="CHEBI:15377"/>
        <dbReference type="ChEBI" id="CHEBI:139161"/>
        <dbReference type="ChEBI" id="CHEBI:139164"/>
        <dbReference type="EC" id="3.3.2.9"/>
    </reaction>
</comment>
<proteinExistence type="inferred from homology"/>
<name>A0AA35S3D7_GEOBA</name>
<evidence type="ECO:0000259" key="8">
    <source>
        <dbReference type="Pfam" id="PF06441"/>
    </source>
</evidence>
<evidence type="ECO:0000256" key="1">
    <source>
        <dbReference type="ARBA" id="ARBA00000221"/>
    </source>
</evidence>
<feature type="active site" description="Nucleophile" evidence="7">
    <location>
        <position position="178"/>
    </location>
</feature>
<dbReference type="PANTHER" id="PTHR21661">
    <property type="entry name" value="EPOXIDE HYDROLASE 1-RELATED"/>
    <property type="match status" value="1"/>
</dbReference>
<keyword evidence="6" id="KW-0472">Membrane</keyword>
<dbReference type="EMBL" id="CASHTH010001874">
    <property type="protein sequence ID" value="CAI8021171.1"/>
    <property type="molecule type" value="Genomic_DNA"/>
</dbReference>
<evidence type="ECO:0000256" key="6">
    <source>
        <dbReference type="PIRNR" id="PIRNR001112"/>
    </source>
</evidence>
<keyword evidence="5 6" id="KW-0378">Hydrolase</keyword>
<keyword evidence="4 6" id="KW-0058">Aromatic hydrocarbons catabolism</keyword>
<dbReference type="Gene3D" id="3.40.50.1820">
    <property type="entry name" value="alpha/beta hydrolase"/>
    <property type="match status" value="1"/>
</dbReference>
<evidence type="ECO:0000313" key="9">
    <source>
        <dbReference type="EMBL" id="CAI8021171.1"/>
    </source>
</evidence>
<feature type="active site" description="Proton donor" evidence="7">
    <location>
        <position position="309"/>
    </location>
</feature>
<accession>A0AA35S3D7</accession>
<dbReference type="PRINTS" id="PR00412">
    <property type="entry name" value="EPOXHYDRLASE"/>
</dbReference>
<feature type="active site" description="Proton acceptor" evidence="7">
    <location>
        <position position="363"/>
    </location>
</feature>
<dbReference type="InterPro" id="IPR029058">
    <property type="entry name" value="AB_hydrolase_fold"/>
</dbReference>
<dbReference type="InterPro" id="IPR000639">
    <property type="entry name" value="Epox_hydrolase-like"/>
</dbReference>
<organism evidence="9 10">
    <name type="scientific">Geodia barretti</name>
    <name type="common">Barrett's horny sponge</name>
    <dbReference type="NCBI Taxonomy" id="519541"/>
    <lineage>
        <taxon>Eukaryota</taxon>
        <taxon>Metazoa</taxon>
        <taxon>Porifera</taxon>
        <taxon>Demospongiae</taxon>
        <taxon>Heteroscleromorpha</taxon>
        <taxon>Tetractinellida</taxon>
        <taxon>Astrophorina</taxon>
        <taxon>Geodiidae</taxon>
        <taxon>Geodia</taxon>
    </lineage>
</organism>
<protein>
    <recommendedName>
        <fullName evidence="6">Epoxide hydrolase</fullName>
        <ecNumber evidence="6">3.3.2.9</ecNumber>
    </recommendedName>
</protein>
<dbReference type="PIRSF" id="PIRSF001112">
    <property type="entry name" value="Epoxide_hydrolase"/>
    <property type="match status" value="1"/>
</dbReference>
<dbReference type="GO" id="GO:0005789">
    <property type="term" value="C:endoplasmic reticulum membrane"/>
    <property type="evidence" value="ECO:0007669"/>
    <property type="project" value="UniProtKB-SubCell"/>
</dbReference>
<evidence type="ECO:0000256" key="7">
    <source>
        <dbReference type="PIRSR" id="PIRSR001112-1"/>
    </source>
</evidence>
<evidence type="ECO:0000313" key="10">
    <source>
        <dbReference type="Proteomes" id="UP001174909"/>
    </source>
</evidence>
<sequence>MDITPFQVHIPDSVLDDLRERLARTRWPDEIPGSDWGYGSNLAYVKELVEYWRTTFDWRKQEEFLNSFDHFRTNVDGLGIHFIQAKGKGPNPLPLVITHGWPSTFFEMLKVIPRLTDPAAYGGDPADSFDVVVPSMPGYGFSDAAQEPGMNTARIADLWAKLMTENLGYQRFVAQGGDWGASVTARLGYAYPQQVAGIHVTAVSAATMSPHLGDGTRPLSEREQALIEERAQWREAEGGYSHIQGTKPQTLSYGLNDSPTGLAAWIVEKFRTWSDCGGDVESRFTRDELLTNITLYWATNSIGSSVRLYYESQHNPWALGAGDRISVPCAVALFPVDLSHPPREWAERSYNVQRWTEMPRGGHFAALEEPDLLVDDMGEFFRAIR</sequence>
<dbReference type="AlphaFoldDB" id="A0AA35S3D7"/>
<reference evidence="9" key="1">
    <citation type="submission" date="2023-03" db="EMBL/GenBank/DDBJ databases">
        <authorList>
            <person name="Steffen K."/>
            <person name="Cardenas P."/>
        </authorList>
    </citation>
    <scope>NUCLEOTIDE SEQUENCE</scope>
</reference>
<dbReference type="GO" id="GO:0033961">
    <property type="term" value="F:cis-stilbene-oxide hydrolase activity"/>
    <property type="evidence" value="ECO:0007669"/>
    <property type="project" value="UniProtKB-UniRule"/>
</dbReference>
<evidence type="ECO:0000256" key="2">
    <source>
        <dbReference type="ARBA" id="ARBA00004111"/>
    </source>
</evidence>
<dbReference type="Proteomes" id="UP001174909">
    <property type="component" value="Unassembled WGS sequence"/>
</dbReference>
<comment type="caution">
    <text evidence="9">The sequence shown here is derived from an EMBL/GenBank/DDBJ whole genome shotgun (WGS) entry which is preliminary data.</text>
</comment>
<gene>
    <name evidence="9" type="ORF">GBAR_LOCUS12594</name>
</gene>
<comment type="similarity">
    <text evidence="3 6">Belongs to the peptidase S33 family.</text>
</comment>
<evidence type="ECO:0000256" key="5">
    <source>
        <dbReference type="ARBA" id="ARBA00022801"/>
    </source>
</evidence>
<evidence type="ECO:0000256" key="3">
    <source>
        <dbReference type="ARBA" id="ARBA00010088"/>
    </source>
</evidence>
<dbReference type="SUPFAM" id="SSF53474">
    <property type="entry name" value="alpha/beta-Hydrolases"/>
    <property type="match status" value="1"/>
</dbReference>
<dbReference type="InterPro" id="IPR010497">
    <property type="entry name" value="Epoxide_hydro_N"/>
</dbReference>
<evidence type="ECO:0000256" key="4">
    <source>
        <dbReference type="ARBA" id="ARBA00022797"/>
    </source>
</evidence>